<feature type="domain" description="Methyl-accepting transducer" evidence="4">
    <location>
        <begin position="177"/>
        <end position="395"/>
    </location>
</feature>
<evidence type="ECO:0000256" key="1">
    <source>
        <dbReference type="ARBA" id="ARBA00023224"/>
    </source>
</evidence>
<dbReference type="PROSITE" id="PS50111">
    <property type="entry name" value="CHEMOTAXIS_TRANSDUC_2"/>
    <property type="match status" value="1"/>
</dbReference>
<dbReference type="InterPro" id="IPR046342">
    <property type="entry name" value="CBS_dom_sf"/>
</dbReference>
<dbReference type="GO" id="GO:0016020">
    <property type="term" value="C:membrane"/>
    <property type="evidence" value="ECO:0007669"/>
    <property type="project" value="InterPro"/>
</dbReference>
<sequence>MSTLQLEKGTNNKLQTAISVWKGQKSFMPEEAVQSAANKTPGGKISAAEYCRNVPVLAPSITCMEALNMLKEQQHLPCLVICGEDSGPQGLLMKDVFYRKLTGRFAAELYYDRPVMDFAETDILVVESEDDPALMIQRALQRPESRFYDCVLITEGGRLQGVLTVQDLLLMSGKLQEEAEEQRKHTVNENYGHVSGMEYSLVEVSEAASLTLEECLRMKEWTMEGRVKLDEAGQSYAEAVEHMNRNQKQVARLIENAGKISALTQGITELADRSGLLAINASIEAAHAGSHGKGFEVVAAEVRSLASQIRSLTSDISELLERISHLAAETGTLTSAGVEQIHAGAARLTEGNRMFGELEQAVGHVEKTGRSVHRLASDAAEQALSVKVELERTLA</sequence>
<gene>
    <name evidence="5" type="ORF">J34TS1_05570</name>
</gene>
<feature type="coiled-coil region" evidence="3">
    <location>
        <begin position="302"/>
        <end position="329"/>
    </location>
</feature>
<evidence type="ECO:0000259" key="4">
    <source>
        <dbReference type="PROSITE" id="PS50111"/>
    </source>
</evidence>
<evidence type="ECO:0000256" key="2">
    <source>
        <dbReference type="PROSITE-ProRule" id="PRU00284"/>
    </source>
</evidence>
<evidence type="ECO:0000313" key="5">
    <source>
        <dbReference type="EMBL" id="GIO45792.1"/>
    </source>
</evidence>
<comment type="caution">
    <text evidence="5">The sequence shown here is derived from an EMBL/GenBank/DDBJ whole genome shotgun (WGS) entry which is preliminary data.</text>
</comment>
<dbReference type="PANTHER" id="PTHR32089:SF112">
    <property type="entry name" value="LYSOZYME-LIKE PROTEIN-RELATED"/>
    <property type="match status" value="1"/>
</dbReference>
<dbReference type="SUPFAM" id="SSF58104">
    <property type="entry name" value="Methyl-accepting chemotaxis protein (MCP) signaling domain"/>
    <property type="match status" value="1"/>
</dbReference>
<dbReference type="SMART" id="SM00283">
    <property type="entry name" value="MA"/>
    <property type="match status" value="1"/>
</dbReference>
<reference evidence="5 6" key="1">
    <citation type="submission" date="2021-03" db="EMBL/GenBank/DDBJ databases">
        <title>Antimicrobial resistance genes in bacteria isolated from Japanese honey, and their potential for conferring macrolide and lincosamide resistance in the American foulbrood pathogen Paenibacillus larvae.</title>
        <authorList>
            <person name="Okamoto M."/>
            <person name="Kumagai M."/>
            <person name="Kanamori H."/>
            <person name="Takamatsu D."/>
        </authorList>
    </citation>
    <scope>NUCLEOTIDE SEQUENCE [LARGE SCALE GENOMIC DNA]</scope>
    <source>
        <strain evidence="5 6">J34TS1</strain>
    </source>
</reference>
<dbReference type="InterPro" id="IPR004089">
    <property type="entry name" value="MCPsignal_dom"/>
</dbReference>
<keyword evidence="1 2" id="KW-0807">Transducer</keyword>
<keyword evidence="3" id="KW-0175">Coiled coil</keyword>
<keyword evidence="6" id="KW-1185">Reference proteome</keyword>
<evidence type="ECO:0000256" key="3">
    <source>
        <dbReference type="SAM" id="Coils"/>
    </source>
</evidence>
<dbReference type="RefSeq" id="WP_212976944.1">
    <property type="nucleotide sequence ID" value="NZ_AP025343.1"/>
</dbReference>
<dbReference type="Pfam" id="PF00015">
    <property type="entry name" value="MCPsignal"/>
    <property type="match status" value="1"/>
</dbReference>
<dbReference type="SUPFAM" id="SSF54631">
    <property type="entry name" value="CBS-domain pair"/>
    <property type="match status" value="1"/>
</dbReference>
<accession>A0A920CQZ1</accession>
<dbReference type="PANTHER" id="PTHR32089">
    <property type="entry name" value="METHYL-ACCEPTING CHEMOTAXIS PROTEIN MCPB"/>
    <property type="match status" value="1"/>
</dbReference>
<dbReference type="AlphaFoldDB" id="A0A920CQZ1"/>
<organism evidence="5 6">
    <name type="scientific">Paenibacillus azoreducens</name>
    <dbReference type="NCBI Taxonomy" id="116718"/>
    <lineage>
        <taxon>Bacteria</taxon>
        <taxon>Bacillati</taxon>
        <taxon>Bacillota</taxon>
        <taxon>Bacilli</taxon>
        <taxon>Bacillales</taxon>
        <taxon>Paenibacillaceae</taxon>
        <taxon>Paenibacillus</taxon>
    </lineage>
</organism>
<dbReference type="EMBL" id="BORT01000002">
    <property type="protein sequence ID" value="GIO45792.1"/>
    <property type="molecule type" value="Genomic_DNA"/>
</dbReference>
<dbReference type="Gene3D" id="3.10.580.10">
    <property type="entry name" value="CBS-domain"/>
    <property type="match status" value="1"/>
</dbReference>
<proteinExistence type="predicted"/>
<evidence type="ECO:0000313" key="6">
    <source>
        <dbReference type="Proteomes" id="UP000682811"/>
    </source>
</evidence>
<name>A0A920CQZ1_9BACL</name>
<dbReference type="Proteomes" id="UP000682811">
    <property type="component" value="Unassembled WGS sequence"/>
</dbReference>
<protein>
    <recommendedName>
        <fullName evidence="4">Methyl-accepting transducer domain-containing protein</fullName>
    </recommendedName>
</protein>
<dbReference type="Gene3D" id="1.10.287.950">
    <property type="entry name" value="Methyl-accepting chemotaxis protein"/>
    <property type="match status" value="1"/>
</dbReference>
<dbReference type="GO" id="GO:0007165">
    <property type="term" value="P:signal transduction"/>
    <property type="evidence" value="ECO:0007669"/>
    <property type="project" value="UniProtKB-KW"/>
</dbReference>